<keyword evidence="2" id="KW-0614">Plasmid</keyword>
<keyword evidence="3" id="KW-1185">Reference proteome</keyword>
<protein>
    <recommendedName>
        <fullName evidence="4">Transposase DDE domain-containing protein</fullName>
    </recommendedName>
</protein>
<feature type="region of interest" description="Disordered" evidence="1">
    <location>
        <begin position="59"/>
        <end position="81"/>
    </location>
</feature>
<dbReference type="OrthoDB" id="476248at2"/>
<sequence>MWLYELRYQAESWDKLRRVILVVKERADDLLLGRFFLVTSRDWPRQTRHATSVLAHYPRTRQGRRPHGRAEGRTGPGALVDQPDEVTLEGAKAEVGGTRCRRLCLPRGPAANCLSRIWDHADHTPQKTAEKKQAKGRDHYTSHRKTTPRAPGKGPTGPRNRLETPAEEGSVNMPGYRFCNTQIKWHVKCGHDIWNFYRR</sequence>
<feature type="compositionally biased region" description="Basic and acidic residues" evidence="1">
    <location>
        <begin position="124"/>
        <end position="141"/>
    </location>
</feature>
<dbReference type="EMBL" id="CP039966">
    <property type="protein sequence ID" value="QCO58096.1"/>
    <property type="molecule type" value="Genomic_DNA"/>
</dbReference>
<name>A0A4P8ELX6_9RHOB</name>
<organism evidence="2 3">
    <name type="scientific">Pseudorhodobacter turbinis</name>
    <dbReference type="NCBI Taxonomy" id="2500533"/>
    <lineage>
        <taxon>Bacteria</taxon>
        <taxon>Pseudomonadati</taxon>
        <taxon>Pseudomonadota</taxon>
        <taxon>Alphaproteobacteria</taxon>
        <taxon>Rhodobacterales</taxon>
        <taxon>Paracoccaceae</taxon>
        <taxon>Pseudorhodobacter</taxon>
    </lineage>
</organism>
<evidence type="ECO:0000313" key="3">
    <source>
        <dbReference type="Proteomes" id="UP000298631"/>
    </source>
</evidence>
<geneLocation type="plasmid" evidence="2 3">
    <name>unnamed2</name>
</geneLocation>
<dbReference type="KEGG" id="pseb:EOK75_20240"/>
<evidence type="ECO:0008006" key="4">
    <source>
        <dbReference type="Google" id="ProtNLM"/>
    </source>
</evidence>
<accession>A0A4P8ELX6</accession>
<proteinExistence type="predicted"/>
<reference evidence="2 3" key="1">
    <citation type="submission" date="2019-05" db="EMBL/GenBank/DDBJ databases">
        <title>Pseudorhodobacter turbinis sp. nov., isolated from the gut of the Korean turban shell.</title>
        <authorList>
            <person name="Jeong Y.-S."/>
            <person name="Kang W.-R."/>
            <person name="Bae J.-W."/>
        </authorList>
    </citation>
    <scope>NUCLEOTIDE SEQUENCE [LARGE SCALE GENOMIC DNA]</scope>
    <source>
        <strain evidence="2 3">S12M18</strain>
        <plasmid evidence="2 3">unnamed2</plasmid>
    </source>
</reference>
<evidence type="ECO:0000256" key="1">
    <source>
        <dbReference type="SAM" id="MobiDB-lite"/>
    </source>
</evidence>
<gene>
    <name evidence="2" type="ORF">EOK75_20240</name>
</gene>
<dbReference type="AlphaFoldDB" id="A0A4P8ELX6"/>
<dbReference type="RefSeq" id="WP_137195904.1">
    <property type="nucleotide sequence ID" value="NZ_CP039966.1"/>
</dbReference>
<evidence type="ECO:0000313" key="2">
    <source>
        <dbReference type="EMBL" id="QCO58096.1"/>
    </source>
</evidence>
<feature type="region of interest" description="Disordered" evidence="1">
    <location>
        <begin position="124"/>
        <end position="171"/>
    </location>
</feature>
<dbReference type="Proteomes" id="UP000298631">
    <property type="component" value="Plasmid unnamed2"/>
</dbReference>